<evidence type="ECO:0000313" key="2">
    <source>
        <dbReference type="EMBL" id="QJA85859.1"/>
    </source>
</evidence>
<accession>A0A6M3KV12</accession>
<reference evidence="2" key="1">
    <citation type="submission" date="2020-03" db="EMBL/GenBank/DDBJ databases">
        <title>The deep terrestrial virosphere.</title>
        <authorList>
            <person name="Holmfeldt K."/>
            <person name="Nilsson E."/>
            <person name="Simone D."/>
            <person name="Lopez-Fernandez M."/>
            <person name="Wu X."/>
            <person name="de Brujin I."/>
            <person name="Lundin D."/>
            <person name="Andersson A."/>
            <person name="Bertilsson S."/>
            <person name="Dopson M."/>
        </authorList>
    </citation>
    <scope>NUCLEOTIDE SEQUENCE</scope>
    <source>
        <strain evidence="1">MM415A00367</strain>
        <strain evidence="2">MM415B02168</strain>
    </source>
</reference>
<sequence>MPDDADAIEQLEIDVDMLVNAGHKQGLNYRQILRVFLVKCMDLQIQAEAEHYMKGGE</sequence>
<proteinExistence type="predicted"/>
<protein>
    <submittedName>
        <fullName evidence="2">Uncharacterized protein</fullName>
    </submittedName>
</protein>
<organism evidence="2">
    <name type="scientific">viral metagenome</name>
    <dbReference type="NCBI Taxonomy" id="1070528"/>
    <lineage>
        <taxon>unclassified sequences</taxon>
        <taxon>metagenomes</taxon>
        <taxon>organismal metagenomes</taxon>
    </lineage>
</organism>
<name>A0A6M3KV12_9ZZZZ</name>
<dbReference type="AlphaFoldDB" id="A0A6M3KV12"/>
<gene>
    <name evidence="1" type="ORF">MM415A00367_0023</name>
    <name evidence="2" type="ORF">MM415B02168_0005</name>
</gene>
<evidence type="ECO:0000313" key="1">
    <source>
        <dbReference type="EMBL" id="QJA82835.1"/>
    </source>
</evidence>
<dbReference type="EMBL" id="MT142497">
    <property type="protein sequence ID" value="QJA82835.1"/>
    <property type="molecule type" value="Genomic_DNA"/>
</dbReference>
<dbReference type="EMBL" id="MT142599">
    <property type="protein sequence ID" value="QJA85859.1"/>
    <property type="molecule type" value="Genomic_DNA"/>
</dbReference>